<sequence>MLTGTNARAVILVEGWSDQAALESLAVKQGRDLTAEGIGVVPMGGITNIGKFAQALGPRGLRLRLAGLYDAAEEPYVRHNLQRMELGSAQTREEREALGFFACEADLEDELIRALGSAAVERVLEGEGELASFRRFQDQPAQRGRSTHAHLRRFMGTRARRKIRYGSLLVDALQLECVPRALDLVLTHHRR</sequence>
<keyword evidence="3" id="KW-1185">Reference proteome</keyword>
<dbReference type="EMBL" id="SHKP01000009">
    <property type="protein sequence ID" value="RZT92488.1"/>
    <property type="molecule type" value="Genomic_DNA"/>
</dbReference>
<evidence type="ECO:0000259" key="1">
    <source>
        <dbReference type="Pfam" id="PF20469"/>
    </source>
</evidence>
<name>A0A4Q7VCM2_9BURK</name>
<protein>
    <recommendedName>
        <fullName evidence="1">OLD protein-like TOPRIM domain-containing protein</fullName>
    </recommendedName>
</protein>
<proteinExistence type="predicted"/>
<feature type="domain" description="OLD protein-like TOPRIM" evidence="1">
    <location>
        <begin position="7"/>
        <end position="56"/>
    </location>
</feature>
<evidence type="ECO:0000313" key="3">
    <source>
        <dbReference type="Proteomes" id="UP000293671"/>
    </source>
</evidence>
<dbReference type="Proteomes" id="UP000293671">
    <property type="component" value="Unassembled WGS sequence"/>
</dbReference>
<dbReference type="OrthoDB" id="9152042at2"/>
<dbReference type="InterPro" id="IPR034139">
    <property type="entry name" value="TOPRIM_OLD"/>
</dbReference>
<accession>A0A4Q7VCM2</accession>
<reference evidence="2 3" key="1">
    <citation type="submission" date="2019-02" db="EMBL/GenBank/DDBJ databases">
        <title>Genomic Encyclopedia of Type Strains, Phase IV (KMG-IV): sequencing the most valuable type-strain genomes for metagenomic binning, comparative biology and taxonomic classification.</title>
        <authorList>
            <person name="Goeker M."/>
        </authorList>
    </citation>
    <scope>NUCLEOTIDE SEQUENCE [LARGE SCALE GENOMIC DNA]</scope>
    <source>
        <strain evidence="2 3">DSM 19570</strain>
    </source>
</reference>
<evidence type="ECO:0000313" key="2">
    <source>
        <dbReference type="EMBL" id="RZT92488.1"/>
    </source>
</evidence>
<organism evidence="2 3">
    <name type="scientific">Rivibacter subsaxonicus</name>
    <dbReference type="NCBI Taxonomy" id="457575"/>
    <lineage>
        <taxon>Bacteria</taxon>
        <taxon>Pseudomonadati</taxon>
        <taxon>Pseudomonadota</taxon>
        <taxon>Betaproteobacteria</taxon>
        <taxon>Burkholderiales</taxon>
        <taxon>Rivibacter</taxon>
    </lineage>
</organism>
<gene>
    <name evidence="2" type="ORF">EV670_3462</name>
</gene>
<dbReference type="CDD" id="cd01026">
    <property type="entry name" value="TOPRIM_OLD"/>
    <property type="match status" value="1"/>
</dbReference>
<dbReference type="AlphaFoldDB" id="A0A4Q7VCM2"/>
<comment type="caution">
    <text evidence="2">The sequence shown here is derived from an EMBL/GenBank/DDBJ whole genome shotgun (WGS) entry which is preliminary data.</text>
</comment>
<dbReference type="Pfam" id="PF20469">
    <property type="entry name" value="OLD-like_TOPRIM"/>
    <property type="match status" value="1"/>
</dbReference>